<dbReference type="HOGENOM" id="CLU_007100_1_5_11"/>
<dbReference type="eggNOG" id="COG1007">
    <property type="taxonomic scope" value="Bacteria"/>
</dbReference>
<dbReference type="Pfam" id="PF00361">
    <property type="entry name" value="Proton_antipo_M"/>
    <property type="match status" value="1"/>
</dbReference>
<comment type="function">
    <text evidence="5">NDH-1 shuttles electrons from NADH, via FMN and iron-sulfur (Fe-S) centers, to quinones in the respiratory chain. The immediate electron acceptor for the enzyme in this species is believed to be a menaquinone. Couples the redox reaction to proton translocation (for every two electrons transferred, four hydrogen ions are translocated across the cytoplasmic membrane), and thus conserves the redox energy in a proton gradient.</text>
</comment>
<dbReference type="NCBIfam" id="TIGR01770">
    <property type="entry name" value="NDH_I_N"/>
    <property type="match status" value="1"/>
</dbReference>
<dbReference type="AlphaFoldDB" id="D3FDL9"/>
<dbReference type="GO" id="GO:0005886">
    <property type="term" value="C:plasma membrane"/>
    <property type="evidence" value="ECO:0007669"/>
    <property type="project" value="UniProtKB-SubCell"/>
</dbReference>
<dbReference type="GO" id="GO:0042773">
    <property type="term" value="P:ATP synthesis coupled electron transport"/>
    <property type="evidence" value="ECO:0007669"/>
    <property type="project" value="InterPro"/>
</dbReference>
<evidence type="ECO:0000256" key="3">
    <source>
        <dbReference type="ARBA" id="ARBA00022989"/>
    </source>
</evidence>
<dbReference type="GO" id="GO:0048038">
    <property type="term" value="F:quinone binding"/>
    <property type="evidence" value="ECO:0007669"/>
    <property type="project" value="UniProtKB-KW"/>
</dbReference>
<sequence length="530" mass="54201">MTSALVTAAARAPHIDWAAMSPYIALAAGGVVVLMAGVFTGRAARHVTPLLSLVALLATIGLSIWRLGDATDVISGALRVDDLALTLNFVLAGAGIAAVLLSWRSRAAATAGHAEYYALLLLSLLGMAALVAAQNLVTLFLAFELLSIPLYVLCAAEFKREGSLESGLKYLIVGSVGSATLLYGLALIYGAAGSTDFVGIDRALADSAIRDDVLLLTGVGLTLVGLAFKASVAPFHQWTPDVYEGAPTPVTAFMAVATKVAAFGVLLRLFDVALVNAQLDWAPAVAALAAVTIIVGNVGALAQSSLKRMLAYSGVAQAGYLLCGLVVGTQLGVKATVFYLVVYLAMNAAAFAVIVARERATAVGDDISAVAGLGRSQPLLAWPLTLAMLGLAGIPATAGFIGKFYLIDALVDGGYAWLGIVLVVGSMISLGYYLRVIATMWMGDAGETVPASSVPAPATPAPAAAGAPPVMAGGSQEADDLDERVAGDRTQPEVLVVAWIATAAIVFFGIIPSPLFELAGRAGASLTGIF</sequence>
<feature type="transmembrane region" description="Helical" evidence="5">
    <location>
        <begin position="213"/>
        <end position="230"/>
    </location>
</feature>
<keyword evidence="3 5" id="KW-1133">Transmembrane helix</keyword>
<dbReference type="KEGG" id="cwo:Cwoe_1162"/>
<feature type="transmembrane region" description="Helical" evidence="5">
    <location>
        <begin position="379"/>
        <end position="402"/>
    </location>
</feature>
<dbReference type="EMBL" id="CP001854">
    <property type="protein sequence ID" value="ADB49593.1"/>
    <property type="molecule type" value="Genomic_DNA"/>
</dbReference>
<organism evidence="9 10">
    <name type="scientific">Conexibacter woesei (strain DSM 14684 / CCUG 47730 / CIP 108061 / JCM 11494 / NBRC 100937 / ID131577)</name>
    <dbReference type="NCBI Taxonomy" id="469383"/>
    <lineage>
        <taxon>Bacteria</taxon>
        <taxon>Bacillati</taxon>
        <taxon>Actinomycetota</taxon>
        <taxon>Thermoleophilia</taxon>
        <taxon>Solirubrobacterales</taxon>
        <taxon>Conexibacteraceae</taxon>
        <taxon>Conexibacter</taxon>
    </lineage>
</organism>
<dbReference type="EC" id="7.1.1.-" evidence="5"/>
<evidence type="ECO:0000256" key="4">
    <source>
        <dbReference type="ARBA" id="ARBA00023136"/>
    </source>
</evidence>
<dbReference type="Proteomes" id="UP000008229">
    <property type="component" value="Chromosome"/>
</dbReference>
<proteinExistence type="inferred from homology"/>
<dbReference type="GO" id="GO:0008137">
    <property type="term" value="F:NADH dehydrogenase (ubiquinone) activity"/>
    <property type="evidence" value="ECO:0007669"/>
    <property type="project" value="InterPro"/>
</dbReference>
<reference evidence="10" key="2">
    <citation type="submission" date="2010-01" db="EMBL/GenBank/DDBJ databases">
        <title>The complete genome of Conexibacter woesei DSM 14684.</title>
        <authorList>
            <consortium name="US DOE Joint Genome Institute (JGI-PGF)"/>
            <person name="Lucas S."/>
            <person name="Copeland A."/>
            <person name="Lapidus A."/>
            <person name="Glavina del Rio T."/>
            <person name="Dalin E."/>
            <person name="Tice H."/>
            <person name="Bruce D."/>
            <person name="Goodwin L."/>
            <person name="Pitluck S."/>
            <person name="Kyrpides N."/>
            <person name="Mavromatis K."/>
            <person name="Ivanova N."/>
            <person name="Mikhailova N."/>
            <person name="Chertkov O."/>
            <person name="Brettin T."/>
            <person name="Detter J.C."/>
            <person name="Han C."/>
            <person name="Larimer F."/>
            <person name="Land M."/>
            <person name="Hauser L."/>
            <person name="Markowitz V."/>
            <person name="Cheng J.-F."/>
            <person name="Hugenholtz P."/>
            <person name="Woyke T."/>
            <person name="Wu D."/>
            <person name="Pukall R."/>
            <person name="Steenblock K."/>
            <person name="Schneider S."/>
            <person name="Klenk H.-P."/>
            <person name="Eisen J.A."/>
        </authorList>
    </citation>
    <scope>NUCLEOTIDE SEQUENCE [LARGE SCALE GENOMIC DNA]</scope>
    <source>
        <strain evidence="10">DSM 14684 / CIP 108061 / JCM 11494 / NBRC 100937 / ID131577</strain>
    </source>
</reference>
<feature type="transmembrane region" description="Helical" evidence="5">
    <location>
        <begin position="414"/>
        <end position="434"/>
    </location>
</feature>
<dbReference type="GO" id="GO:0050136">
    <property type="term" value="F:NADH dehydrogenase (quinone) (non-electrogenic) activity"/>
    <property type="evidence" value="ECO:0007669"/>
    <property type="project" value="UniProtKB-UniRule"/>
</dbReference>
<dbReference type="STRING" id="469383.Cwoe_1162"/>
<feature type="domain" description="NADH:quinone oxidoreductase/Mrp antiporter transmembrane" evidence="8">
    <location>
        <begin position="133"/>
        <end position="429"/>
    </location>
</feature>
<feature type="transmembrane region" description="Helical" evidence="5">
    <location>
        <begin position="281"/>
        <end position="302"/>
    </location>
</feature>
<name>D3FDL9_CONWI</name>
<evidence type="ECO:0000259" key="8">
    <source>
        <dbReference type="Pfam" id="PF00361"/>
    </source>
</evidence>
<dbReference type="OrthoDB" id="9811718at2"/>
<dbReference type="PRINTS" id="PR01437">
    <property type="entry name" value="NUOXDRDTASE4"/>
</dbReference>
<dbReference type="InterPro" id="IPR001750">
    <property type="entry name" value="ND/Mrp_TM"/>
</dbReference>
<dbReference type="InterPro" id="IPR003918">
    <property type="entry name" value="NADH_UbQ_OxRdtase"/>
</dbReference>
<feature type="transmembrane region" description="Helical" evidence="5">
    <location>
        <begin position="139"/>
        <end position="158"/>
    </location>
</feature>
<dbReference type="GO" id="GO:0012505">
    <property type="term" value="C:endomembrane system"/>
    <property type="evidence" value="ECO:0007669"/>
    <property type="project" value="UniProtKB-SubCell"/>
</dbReference>
<dbReference type="PANTHER" id="PTHR22773">
    <property type="entry name" value="NADH DEHYDROGENASE"/>
    <property type="match status" value="1"/>
</dbReference>
<feature type="transmembrane region" description="Helical" evidence="5">
    <location>
        <begin position="309"/>
        <end position="331"/>
    </location>
</feature>
<keyword evidence="10" id="KW-1185">Reference proteome</keyword>
<reference evidence="9 10" key="1">
    <citation type="journal article" date="2010" name="Stand. Genomic Sci.">
        <title>Complete genome sequence of Conexibacter woesei type strain (ID131577).</title>
        <authorList>
            <person name="Pukall R."/>
            <person name="Lapidus A."/>
            <person name="Glavina Del Rio T."/>
            <person name="Copeland A."/>
            <person name="Tice H."/>
            <person name="Cheng J.-F."/>
            <person name="Lucas S."/>
            <person name="Chen F."/>
            <person name="Nolan M."/>
            <person name="Bruce D."/>
            <person name="Goodwin L."/>
            <person name="Pitluck S."/>
            <person name="Mavromatis K."/>
            <person name="Ivanova N."/>
            <person name="Ovchinnikova G."/>
            <person name="Pati A."/>
            <person name="Chen A."/>
            <person name="Palaniappan K."/>
            <person name="Land M."/>
            <person name="Hauser L."/>
            <person name="Chang Y.-J."/>
            <person name="Jeffries C.D."/>
            <person name="Chain P."/>
            <person name="Meincke L."/>
            <person name="Sims D."/>
            <person name="Brettin T."/>
            <person name="Detter J.C."/>
            <person name="Rohde M."/>
            <person name="Goeker M."/>
            <person name="Bristow J."/>
            <person name="Eisen J.A."/>
            <person name="Markowitz V."/>
            <person name="Kyrpides N.C."/>
            <person name="Klenk H.-P."/>
            <person name="Hugenholtz P."/>
        </authorList>
    </citation>
    <scope>NUCLEOTIDE SEQUENCE [LARGE SCALE GENOMIC DNA]</scope>
    <source>
        <strain evidence="10">DSM 14684 / CIP 108061 / JCM 11494 / NBRC 100937 / ID131577</strain>
    </source>
</reference>
<keyword evidence="5" id="KW-0874">Quinone</keyword>
<dbReference type="InterPro" id="IPR010096">
    <property type="entry name" value="NADH-Q_OxRdtase_suN/2"/>
</dbReference>
<comment type="similarity">
    <text evidence="5">Belongs to the complex I subunit 2 family.</text>
</comment>
<evidence type="ECO:0000256" key="2">
    <source>
        <dbReference type="ARBA" id="ARBA00022692"/>
    </source>
</evidence>
<dbReference type="HAMAP" id="MF_00445">
    <property type="entry name" value="NDH1_NuoN_1"/>
    <property type="match status" value="1"/>
</dbReference>
<comment type="subunit">
    <text evidence="5">NDH-1 is composed of 14 different subunits. Subunits NuoA, H, J, K, L, M, N constitute the membrane sector of the complex.</text>
</comment>
<evidence type="ECO:0000313" key="9">
    <source>
        <dbReference type="EMBL" id="ADB49593.1"/>
    </source>
</evidence>
<keyword evidence="5" id="KW-1278">Translocase</keyword>
<evidence type="ECO:0000256" key="1">
    <source>
        <dbReference type="ARBA" id="ARBA00004127"/>
    </source>
</evidence>
<evidence type="ECO:0000256" key="7">
    <source>
        <dbReference type="SAM" id="MobiDB-lite"/>
    </source>
</evidence>
<keyword evidence="4 5" id="KW-0472">Membrane</keyword>
<keyword evidence="2 5" id="KW-0812">Transmembrane</keyword>
<evidence type="ECO:0000256" key="5">
    <source>
        <dbReference type="HAMAP-Rule" id="MF_00445"/>
    </source>
</evidence>
<feature type="transmembrane region" description="Helical" evidence="5">
    <location>
        <begin position="250"/>
        <end position="269"/>
    </location>
</feature>
<keyword evidence="5" id="KW-1003">Cell membrane</keyword>
<feature type="transmembrane region" description="Helical" evidence="5">
    <location>
        <begin position="85"/>
        <end position="103"/>
    </location>
</feature>
<feature type="region of interest" description="Disordered" evidence="7">
    <location>
        <begin position="452"/>
        <end position="482"/>
    </location>
</feature>
<feature type="transmembrane region" description="Helical" evidence="5">
    <location>
        <begin position="337"/>
        <end position="358"/>
    </location>
</feature>
<protein>
    <recommendedName>
        <fullName evidence="5">NADH-quinone oxidoreductase subunit N</fullName>
        <ecNumber evidence="5">7.1.1.-</ecNumber>
    </recommendedName>
    <alternativeName>
        <fullName evidence="5">NADH dehydrogenase I subunit N</fullName>
    </alternativeName>
    <alternativeName>
        <fullName evidence="5">NDH-1 subunit N</fullName>
    </alternativeName>
</protein>
<keyword evidence="5" id="KW-0520">NAD</keyword>
<comment type="catalytic activity">
    <reaction evidence="5">
        <text>a quinone + NADH + 5 H(+)(in) = a quinol + NAD(+) + 4 H(+)(out)</text>
        <dbReference type="Rhea" id="RHEA:57888"/>
        <dbReference type="ChEBI" id="CHEBI:15378"/>
        <dbReference type="ChEBI" id="CHEBI:24646"/>
        <dbReference type="ChEBI" id="CHEBI:57540"/>
        <dbReference type="ChEBI" id="CHEBI:57945"/>
        <dbReference type="ChEBI" id="CHEBI:132124"/>
    </reaction>
</comment>
<keyword evidence="5" id="KW-0813">Transport</keyword>
<evidence type="ECO:0000256" key="6">
    <source>
        <dbReference type="RuleBase" id="RU000320"/>
    </source>
</evidence>
<accession>D3FDL9</accession>
<feature type="transmembrane region" description="Helical" evidence="5">
    <location>
        <begin position="20"/>
        <end position="40"/>
    </location>
</feature>
<gene>
    <name evidence="5" type="primary">nuoN</name>
    <name evidence="9" type="ordered locus">Cwoe_1162</name>
</gene>
<feature type="transmembrane region" description="Helical" evidence="5">
    <location>
        <begin position="115"/>
        <end position="133"/>
    </location>
</feature>
<feature type="transmembrane region" description="Helical" evidence="5">
    <location>
        <begin position="494"/>
        <end position="511"/>
    </location>
</feature>
<evidence type="ECO:0000313" key="10">
    <source>
        <dbReference type="Proteomes" id="UP000008229"/>
    </source>
</evidence>
<feature type="transmembrane region" description="Helical" evidence="5">
    <location>
        <begin position="170"/>
        <end position="193"/>
    </location>
</feature>
<dbReference type="RefSeq" id="WP_012932644.1">
    <property type="nucleotide sequence ID" value="NC_013739.1"/>
</dbReference>
<feature type="compositionally biased region" description="Low complexity" evidence="7">
    <location>
        <begin position="452"/>
        <end position="475"/>
    </location>
</feature>
<feature type="transmembrane region" description="Helical" evidence="5">
    <location>
        <begin position="47"/>
        <end position="65"/>
    </location>
</feature>
<comment type="subcellular location">
    <subcellularLocation>
        <location evidence="5">Cell membrane</location>
        <topology evidence="5">Multi-pass membrane protein</topology>
    </subcellularLocation>
    <subcellularLocation>
        <location evidence="1">Endomembrane system</location>
        <topology evidence="1">Multi-pass membrane protein</topology>
    </subcellularLocation>
    <subcellularLocation>
        <location evidence="6">Membrane</location>
        <topology evidence="6">Multi-pass membrane protein</topology>
    </subcellularLocation>
</comment>